<keyword evidence="1" id="KW-0479">Metal-binding</keyword>
<proteinExistence type="inferred from homology"/>
<dbReference type="PROSITE" id="PS52034">
    <property type="entry name" value="PEPTIDASE_M32"/>
    <property type="match status" value="1"/>
</dbReference>
<keyword evidence="1 2" id="KW-0121">Carboxypeptidase</keyword>
<dbReference type="EC" id="3.4.17.19" evidence="1"/>
<dbReference type="CDD" id="cd06460">
    <property type="entry name" value="M32_Taq"/>
    <property type="match status" value="1"/>
</dbReference>
<dbReference type="PRINTS" id="PR00998">
    <property type="entry name" value="CRBOXYPTASET"/>
</dbReference>
<comment type="caution">
    <text evidence="2">The sequence shown here is derived from an EMBL/GenBank/DDBJ whole genome shotgun (WGS) entry which is preliminary data.</text>
</comment>
<dbReference type="Proteomes" id="UP000632377">
    <property type="component" value="Unassembled WGS sequence"/>
</dbReference>
<dbReference type="Pfam" id="PF02074">
    <property type="entry name" value="Peptidase_M32"/>
    <property type="match status" value="1"/>
</dbReference>
<keyword evidence="3" id="KW-1185">Reference proteome</keyword>
<reference evidence="2 3" key="1">
    <citation type="submission" date="2021-01" db="EMBL/GenBank/DDBJ databases">
        <title>Genome public.</title>
        <authorList>
            <person name="Liu C."/>
            <person name="Sun Q."/>
        </authorList>
    </citation>
    <scope>NUCLEOTIDE SEQUENCE [LARGE SCALE GENOMIC DNA]</scope>
    <source>
        <strain evidence="2 3">YIM B02515</strain>
    </source>
</reference>
<gene>
    <name evidence="2" type="ORF">JK636_22225</name>
</gene>
<evidence type="ECO:0000313" key="2">
    <source>
        <dbReference type="EMBL" id="MBL4938432.1"/>
    </source>
</evidence>
<comment type="similarity">
    <text evidence="1">Belongs to the peptidase M32 family.</text>
</comment>
<comment type="function">
    <text evidence="1">Broad specificity carboxypetidase that releases amino acids sequentially from the C-terminus, including neutral, aromatic, polar and basic residues.</text>
</comment>
<name>A0ABS1TGC5_9CLOT</name>
<dbReference type="PANTHER" id="PTHR34217:SF1">
    <property type="entry name" value="CARBOXYPEPTIDASE 1"/>
    <property type="match status" value="1"/>
</dbReference>
<evidence type="ECO:0000256" key="1">
    <source>
        <dbReference type="PIRNR" id="PIRNR006615"/>
    </source>
</evidence>
<dbReference type="EMBL" id="JAESWC010000019">
    <property type="protein sequence ID" value="MBL4938432.1"/>
    <property type="molecule type" value="Genomic_DNA"/>
</dbReference>
<sequence length="501" mass="58833">MGENFEMRLKEFKEYMTRIEYLNSATSVLSWDMMVSIPKKGKAYRSDVLGYLSSESYKLQTSDTMKEFIDYFISQENLDDVTESMVRNAKKSYDQTKKIPEDRYREYVVLASNSFSAWEEARAKSDYSIFKPYLEKIVKFNQEFLEYWGYEGNKYNTLLDLYEPGITVEKLDKVFGELREAIVNLLEKIQKSSVKPNTDFFYKHFTKEEQEEFGVFVASKLGYDFEAGRIDVSAHPFTTTFDNKDVRITTRYDENEFRGALFSTIHESGHAIYEQNIPDELKGTGLATGVSMGVHESQSRYYENILGRSKEFWKYFYPEAQKRFKQFEGVSLEEFYKAINVVEPSLIRTESDELTYSLHIIIRYEIEKELINGRISMDELPKVWNAKYKEYLGVEPKNDAEGVLQDMHWSDGSFGYFPSYALGNLYGAQFLSKLLKDIPDYYSLVERGEFDKIHEWLKENIHKHGSVYKPADIIKMVTGEELNAKYFIEYLNNKYSKIYNL</sequence>
<accession>A0ABS1TGC5</accession>
<organism evidence="2 3">
    <name type="scientific">Clostridium rhizosphaerae</name>
    <dbReference type="NCBI Taxonomy" id="2803861"/>
    <lineage>
        <taxon>Bacteria</taxon>
        <taxon>Bacillati</taxon>
        <taxon>Bacillota</taxon>
        <taxon>Clostridia</taxon>
        <taxon>Eubacteriales</taxon>
        <taxon>Clostridiaceae</taxon>
        <taxon>Clostridium</taxon>
    </lineage>
</organism>
<protein>
    <recommendedName>
        <fullName evidence="1">Metal-dependent carboxypeptidase</fullName>
        <ecNumber evidence="1">3.4.17.19</ecNumber>
    </recommendedName>
</protein>
<dbReference type="PIRSF" id="PIRSF006615">
    <property type="entry name" value="Zn_crbxpep_Taq"/>
    <property type="match status" value="1"/>
</dbReference>
<keyword evidence="1" id="KW-0482">Metalloprotease</keyword>
<dbReference type="GO" id="GO:0004180">
    <property type="term" value="F:carboxypeptidase activity"/>
    <property type="evidence" value="ECO:0007669"/>
    <property type="project" value="UniProtKB-KW"/>
</dbReference>
<comment type="catalytic activity">
    <reaction evidence="1">
        <text>Release of a C-terminal amino acid with broad specificity, except for -Pro.</text>
        <dbReference type="EC" id="3.4.17.19"/>
    </reaction>
</comment>
<dbReference type="Gene3D" id="1.10.1370.30">
    <property type="match status" value="1"/>
</dbReference>
<keyword evidence="1" id="KW-0645">Protease</keyword>
<keyword evidence="1" id="KW-0378">Hydrolase</keyword>
<evidence type="ECO:0000313" key="3">
    <source>
        <dbReference type="Proteomes" id="UP000632377"/>
    </source>
</evidence>
<dbReference type="InterPro" id="IPR001333">
    <property type="entry name" value="Peptidase_M32_Taq"/>
</dbReference>
<dbReference type="PANTHER" id="PTHR34217">
    <property type="entry name" value="METAL-DEPENDENT CARBOXYPEPTIDASE"/>
    <property type="match status" value="1"/>
</dbReference>
<dbReference type="SUPFAM" id="SSF55486">
    <property type="entry name" value="Metalloproteases ('zincins'), catalytic domain"/>
    <property type="match status" value="1"/>
</dbReference>
<dbReference type="RefSeq" id="WP_202751172.1">
    <property type="nucleotide sequence ID" value="NZ_JAESWC010000019.1"/>
</dbReference>